<dbReference type="SUPFAM" id="SSF46785">
    <property type="entry name" value="Winged helix' DNA-binding domain"/>
    <property type="match status" value="1"/>
</dbReference>
<keyword evidence="2" id="KW-0805">Transcription regulation</keyword>
<dbReference type="PANTHER" id="PTHR30346">
    <property type="entry name" value="TRANSCRIPTIONAL DUAL REGULATOR HCAR-RELATED"/>
    <property type="match status" value="1"/>
</dbReference>
<dbReference type="PANTHER" id="PTHR30346:SF0">
    <property type="entry name" value="HCA OPERON TRANSCRIPTIONAL ACTIVATOR HCAR"/>
    <property type="match status" value="1"/>
</dbReference>
<reference evidence="6 7" key="1">
    <citation type="submission" date="2018-08" db="EMBL/GenBank/DDBJ databases">
        <title>Actinomadura jelena sp. nov., a novel Actinomycete isolated from soil in Chad.</title>
        <authorList>
            <person name="Shi L."/>
        </authorList>
    </citation>
    <scope>NUCLEOTIDE SEQUENCE [LARGE SCALE GENOMIC DNA]</scope>
    <source>
        <strain evidence="6 7">NEAU-G17</strain>
    </source>
</reference>
<dbReference type="InterPro" id="IPR036388">
    <property type="entry name" value="WH-like_DNA-bd_sf"/>
</dbReference>
<keyword evidence="4" id="KW-0804">Transcription</keyword>
<evidence type="ECO:0000256" key="4">
    <source>
        <dbReference type="ARBA" id="ARBA00023163"/>
    </source>
</evidence>
<comment type="caution">
    <text evidence="6">The sequence shown here is derived from an EMBL/GenBank/DDBJ whole genome shotgun (WGS) entry which is preliminary data.</text>
</comment>
<keyword evidence="7" id="KW-1185">Reference proteome</keyword>
<evidence type="ECO:0000313" key="7">
    <source>
        <dbReference type="Proteomes" id="UP000261811"/>
    </source>
</evidence>
<gene>
    <name evidence="6" type="ORF">DZF91_26610</name>
</gene>
<dbReference type="EMBL" id="QURH01000745">
    <property type="protein sequence ID" value="RFU38644.1"/>
    <property type="molecule type" value="Genomic_DNA"/>
</dbReference>
<dbReference type="InterPro" id="IPR036390">
    <property type="entry name" value="WH_DNA-bd_sf"/>
</dbReference>
<evidence type="ECO:0000256" key="1">
    <source>
        <dbReference type="ARBA" id="ARBA00009437"/>
    </source>
</evidence>
<dbReference type="GO" id="GO:0003677">
    <property type="term" value="F:DNA binding"/>
    <property type="evidence" value="ECO:0007669"/>
    <property type="project" value="UniProtKB-KW"/>
</dbReference>
<dbReference type="Gene3D" id="1.10.10.10">
    <property type="entry name" value="Winged helix-like DNA-binding domain superfamily/Winged helix DNA-binding domain"/>
    <property type="match status" value="1"/>
</dbReference>
<dbReference type="Pfam" id="PF03466">
    <property type="entry name" value="LysR_substrate"/>
    <property type="match status" value="1"/>
</dbReference>
<dbReference type="AlphaFoldDB" id="A0A372JFL6"/>
<dbReference type="PROSITE" id="PS50931">
    <property type="entry name" value="HTH_LYSR"/>
    <property type="match status" value="1"/>
</dbReference>
<dbReference type="FunFam" id="1.10.10.10:FF:000001">
    <property type="entry name" value="LysR family transcriptional regulator"/>
    <property type="match status" value="1"/>
</dbReference>
<dbReference type="InterPro" id="IPR005119">
    <property type="entry name" value="LysR_subst-bd"/>
</dbReference>
<evidence type="ECO:0000259" key="5">
    <source>
        <dbReference type="PROSITE" id="PS50931"/>
    </source>
</evidence>
<dbReference type="Pfam" id="PF00126">
    <property type="entry name" value="HTH_1"/>
    <property type="match status" value="1"/>
</dbReference>
<organism evidence="6 7">
    <name type="scientific">Actinomadura logoneensis</name>
    <dbReference type="NCBI Taxonomy" id="2293572"/>
    <lineage>
        <taxon>Bacteria</taxon>
        <taxon>Bacillati</taxon>
        <taxon>Actinomycetota</taxon>
        <taxon>Actinomycetes</taxon>
        <taxon>Streptosporangiales</taxon>
        <taxon>Thermomonosporaceae</taxon>
        <taxon>Actinomadura</taxon>
    </lineage>
</organism>
<evidence type="ECO:0000256" key="2">
    <source>
        <dbReference type="ARBA" id="ARBA00023015"/>
    </source>
</evidence>
<dbReference type="Proteomes" id="UP000261811">
    <property type="component" value="Unassembled WGS sequence"/>
</dbReference>
<proteinExistence type="inferred from homology"/>
<sequence length="310" mass="34231">MDVDVPGLRAFVAAAEEMHFGRAAQRLFLTQQALSQRVRRLESVLGAPLFERTTRRVELTAAGRRVLPRARETLNAIDAVVAAVRGEPPRFRVDVFDQRFSPLTLLRGLLDSEPALRVEVSMRQGFEQAVPALLSGEIDAAFGQARDLPGRWPAGLTSRVVQLVPMHAFVGLDHPLAGRATMRPDELRDAGVVMPDPVASEARAFLTRLADRFGIPIRFVEPAVGLWHYGELVARENRAVALGEAGVELPAGTELHRIRLVDPVPLVPWCLTWRSGDTSAALRTVLRLLPAAVPPPPDDRSHWLADRYRD</sequence>
<feature type="domain" description="HTH lysR-type" evidence="5">
    <location>
        <begin position="1"/>
        <end position="60"/>
    </location>
</feature>
<dbReference type="SUPFAM" id="SSF53850">
    <property type="entry name" value="Periplasmic binding protein-like II"/>
    <property type="match status" value="1"/>
</dbReference>
<dbReference type="GO" id="GO:0032993">
    <property type="term" value="C:protein-DNA complex"/>
    <property type="evidence" value="ECO:0007669"/>
    <property type="project" value="TreeGrafter"/>
</dbReference>
<evidence type="ECO:0000256" key="3">
    <source>
        <dbReference type="ARBA" id="ARBA00023125"/>
    </source>
</evidence>
<evidence type="ECO:0000313" key="6">
    <source>
        <dbReference type="EMBL" id="RFU38644.1"/>
    </source>
</evidence>
<protein>
    <submittedName>
        <fullName evidence="6">LysR family transcriptional regulator</fullName>
    </submittedName>
</protein>
<dbReference type="InterPro" id="IPR000847">
    <property type="entry name" value="LysR_HTH_N"/>
</dbReference>
<dbReference type="PRINTS" id="PR00039">
    <property type="entry name" value="HTHLYSR"/>
</dbReference>
<accession>A0A372JFL6</accession>
<comment type="similarity">
    <text evidence="1">Belongs to the LysR transcriptional regulatory family.</text>
</comment>
<name>A0A372JFL6_9ACTN</name>
<keyword evidence="3" id="KW-0238">DNA-binding</keyword>
<dbReference type="Gene3D" id="3.40.190.10">
    <property type="entry name" value="Periplasmic binding protein-like II"/>
    <property type="match status" value="2"/>
</dbReference>
<dbReference type="GO" id="GO:0003700">
    <property type="term" value="F:DNA-binding transcription factor activity"/>
    <property type="evidence" value="ECO:0007669"/>
    <property type="project" value="InterPro"/>
</dbReference>